<comment type="caution">
    <text evidence="1">The sequence shown here is derived from an EMBL/GenBank/DDBJ whole genome shotgun (WGS) entry which is preliminary data.</text>
</comment>
<dbReference type="Proteomes" id="UP000886998">
    <property type="component" value="Unassembled WGS sequence"/>
</dbReference>
<dbReference type="OrthoDB" id="6414002at2759"/>
<dbReference type="EMBL" id="BMAV01008911">
    <property type="protein sequence ID" value="GFY52796.1"/>
    <property type="molecule type" value="Genomic_DNA"/>
</dbReference>
<sequence length="126" mass="14174">MGQNKIAASLLPKPAGLHVRGHAVTPPSHSARLIMEPSSVTEKSALGPSLIDFVCIRSAYQPTLRKSSCTFEEATNLSESWKHWKEDFENYLEALRYSEEPVKTKSALFRHLCEEELKKTATSFRP</sequence>
<organism evidence="1 2">
    <name type="scientific">Trichonephila inaurata madagascariensis</name>
    <dbReference type="NCBI Taxonomy" id="2747483"/>
    <lineage>
        <taxon>Eukaryota</taxon>
        <taxon>Metazoa</taxon>
        <taxon>Ecdysozoa</taxon>
        <taxon>Arthropoda</taxon>
        <taxon>Chelicerata</taxon>
        <taxon>Arachnida</taxon>
        <taxon>Araneae</taxon>
        <taxon>Araneomorphae</taxon>
        <taxon>Entelegynae</taxon>
        <taxon>Araneoidea</taxon>
        <taxon>Nephilidae</taxon>
        <taxon>Trichonephila</taxon>
        <taxon>Trichonephila inaurata</taxon>
    </lineage>
</organism>
<name>A0A8X6XJE9_9ARAC</name>
<evidence type="ECO:0000313" key="2">
    <source>
        <dbReference type="Proteomes" id="UP000886998"/>
    </source>
</evidence>
<accession>A0A8X6XJE9</accession>
<protein>
    <submittedName>
        <fullName evidence="1">Uncharacterized protein</fullName>
    </submittedName>
</protein>
<keyword evidence="2" id="KW-1185">Reference proteome</keyword>
<dbReference type="AlphaFoldDB" id="A0A8X6XJE9"/>
<evidence type="ECO:0000313" key="1">
    <source>
        <dbReference type="EMBL" id="GFY52796.1"/>
    </source>
</evidence>
<proteinExistence type="predicted"/>
<gene>
    <name evidence="1" type="ORF">TNIN_498661</name>
</gene>
<reference evidence="1" key="1">
    <citation type="submission" date="2020-08" db="EMBL/GenBank/DDBJ databases">
        <title>Multicomponent nature underlies the extraordinary mechanical properties of spider dragline silk.</title>
        <authorList>
            <person name="Kono N."/>
            <person name="Nakamura H."/>
            <person name="Mori M."/>
            <person name="Yoshida Y."/>
            <person name="Ohtoshi R."/>
            <person name="Malay A.D."/>
            <person name="Moran D.A.P."/>
            <person name="Tomita M."/>
            <person name="Numata K."/>
            <person name="Arakawa K."/>
        </authorList>
    </citation>
    <scope>NUCLEOTIDE SEQUENCE</scope>
</reference>